<organism evidence="1 2">
    <name type="scientific">Actinocorallia libanotica</name>
    <dbReference type="NCBI Taxonomy" id="46162"/>
    <lineage>
        <taxon>Bacteria</taxon>
        <taxon>Bacillati</taxon>
        <taxon>Actinomycetota</taxon>
        <taxon>Actinomycetes</taxon>
        <taxon>Streptosporangiales</taxon>
        <taxon>Thermomonosporaceae</taxon>
        <taxon>Actinocorallia</taxon>
    </lineage>
</organism>
<reference evidence="2" key="1">
    <citation type="journal article" date="2019" name="Int. J. Syst. Evol. Microbiol.">
        <title>The Global Catalogue of Microorganisms (GCM) 10K type strain sequencing project: providing services to taxonomists for standard genome sequencing and annotation.</title>
        <authorList>
            <consortium name="The Broad Institute Genomics Platform"/>
            <consortium name="The Broad Institute Genome Sequencing Center for Infectious Disease"/>
            <person name="Wu L."/>
            <person name="Ma J."/>
        </authorList>
    </citation>
    <scope>NUCLEOTIDE SEQUENCE [LARGE SCALE GENOMIC DNA]</scope>
    <source>
        <strain evidence="2">JCM 10696</strain>
    </source>
</reference>
<dbReference type="EMBL" id="BAAAHH010000006">
    <property type="protein sequence ID" value="GAA0945961.1"/>
    <property type="molecule type" value="Genomic_DNA"/>
</dbReference>
<proteinExistence type="predicted"/>
<accession>A0ABP4B935</accession>
<comment type="caution">
    <text evidence="1">The sequence shown here is derived from an EMBL/GenBank/DDBJ whole genome shotgun (WGS) entry which is preliminary data.</text>
</comment>
<name>A0ABP4B935_9ACTN</name>
<dbReference type="Proteomes" id="UP001500665">
    <property type="component" value="Unassembled WGS sequence"/>
</dbReference>
<keyword evidence="2" id="KW-1185">Reference proteome</keyword>
<evidence type="ECO:0000313" key="2">
    <source>
        <dbReference type="Proteomes" id="UP001500665"/>
    </source>
</evidence>
<evidence type="ECO:0000313" key="1">
    <source>
        <dbReference type="EMBL" id="GAA0945961.1"/>
    </source>
</evidence>
<protein>
    <submittedName>
        <fullName evidence="1">Uncharacterized protein</fullName>
    </submittedName>
</protein>
<dbReference type="RefSeq" id="WP_344239159.1">
    <property type="nucleotide sequence ID" value="NZ_BAAAHH010000006.1"/>
</dbReference>
<sequence>MSLISTLTVEDIEALEPSFYGPTWMKNPDGSWLLPKYTLGWQIAGWCAEYLRAEDGGPWRFTMEQLRFVLHWYALDEMGRFTNRKGVLQRLKGWGKDPLLAVMCLVEFVGPSRFSH</sequence>
<gene>
    <name evidence="1" type="ORF">GCM10009550_20120</name>
</gene>